<accession>A0A0X8JKI5</accession>
<gene>
    <name evidence="4" type="ORF">AXF13_09715</name>
</gene>
<dbReference type="PROSITE" id="PS50887">
    <property type="entry name" value="GGDEF"/>
    <property type="match status" value="1"/>
</dbReference>
<dbReference type="CDD" id="cd01948">
    <property type="entry name" value="EAL"/>
    <property type="match status" value="1"/>
</dbReference>
<protein>
    <submittedName>
        <fullName evidence="4">Diguanylate cyclase</fullName>
    </submittedName>
</protein>
<feature type="domain" description="EAL" evidence="2">
    <location>
        <begin position="492"/>
        <end position="746"/>
    </location>
</feature>
<dbReference type="SUPFAM" id="SSF141868">
    <property type="entry name" value="EAL domain-like"/>
    <property type="match status" value="1"/>
</dbReference>
<dbReference type="Gene3D" id="3.30.450.20">
    <property type="entry name" value="PAS domain"/>
    <property type="match status" value="1"/>
</dbReference>
<evidence type="ECO:0000256" key="1">
    <source>
        <dbReference type="SAM" id="Phobius"/>
    </source>
</evidence>
<keyword evidence="1" id="KW-0812">Transmembrane</keyword>
<keyword evidence="1" id="KW-1133">Transmembrane helix</keyword>
<dbReference type="SMART" id="SM00267">
    <property type="entry name" value="GGDEF"/>
    <property type="match status" value="1"/>
</dbReference>
<dbReference type="InterPro" id="IPR001633">
    <property type="entry name" value="EAL_dom"/>
</dbReference>
<dbReference type="InterPro" id="IPR043128">
    <property type="entry name" value="Rev_trsase/Diguanyl_cyclase"/>
</dbReference>
<dbReference type="PANTHER" id="PTHR33121">
    <property type="entry name" value="CYCLIC DI-GMP PHOSPHODIESTERASE PDEF"/>
    <property type="match status" value="1"/>
</dbReference>
<evidence type="ECO:0000259" key="3">
    <source>
        <dbReference type="PROSITE" id="PS50887"/>
    </source>
</evidence>
<dbReference type="EMBL" id="CP014229">
    <property type="protein sequence ID" value="AMD90371.1"/>
    <property type="molecule type" value="Genomic_DNA"/>
</dbReference>
<feature type="domain" description="GGDEF" evidence="3">
    <location>
        <begin position="349"/>
        <end position="483"/>
    </location>
</feature>
<sequence>MISPKKQNIFIAVALALLFTLFCAASLNFMSFVQQSLWDNAVKHVMESTARAANALQRNAVKDLELLRMLAQDLEQGMSSDEQRIIGKLQTHLSGTGSLAALIFKDGTGYTDTGLAVTLTPEERKLVQGLNKQGGMLPPYRNRGSGRRTLTIYTPVKFPDGREAHLFKGYNVESLYAAYALSFYNNTGFAYVTLPGGEIIMRSLHPASNKTFTSLFDIINGNGNRPEVIEAFRDSLKNGKTGVAVFNDADGENVFCYVPMPDMEGWYLVSIIPNAVIMKEANAIILRTLLLCGLLFAGLLAVFFIYRRLKRGYQREIRALAFTDTLTGIRNFTKFKIDGDALLQAPDAPHYAVLTLDILNFQVVNEVLGYNIGDALLQRLALLLGELARPGALTARVNGDHFVVLLPYDKKQDLTAYCDALLRALNGYARSQAGSYHIELRTGICCAEDGDAATGINDLLDRANIALKAIKAKGAQPWNFYDSGMRVRILREKELEMRMGRALRDGEFQIHIQPKYRLDSLELAGGEALVRWQSPDHGFLPPAEFIPLFEKNRFIIQLDQYVFTAVCRLLRQWLDAGVAPCPLAVNVSRVQFYTLDFVETYIGIKKRYDIPDGLLELEFTESIFIENVELLRTAVQELRQAGFSCAIDDFGAGYSSLNILKDLPVDVLKLDGVFFRSLKSNGRDKVVIQNIVHMAGELQMATVAEGVETLEQVNFLKDTNCDMVQGYVFARPMPAEKFTERLRNSGDTC</sequence>
<dbReference type="STRING" id="44742.AXF13_09715"/>
<evidence type="ECO:0000313" key="4">
    <source>
        <dbReference type="EMBL" id="AMD90371.1"/>
    </source>
</evidence>
<keyword evidence="1" id="KW-0472">Membrane</keyword>
<dbReference type="Proteomes" id="UP000069241">
    <property type="component" value="Chromosome"/>
</dbReference>
<dbReference type="GO" id="GO:0071111">
    <property type="term" value="F:cyclic-guanylate-specific phosphodiesterase activity"/>
    <property type="evidence" value="ECO:0007669"/>
    <property type="project" value="InterPro"/>
</dbReference>
<evidence type="ECO:0000259" key="2">
    <source>
        <dbReference type="PROSITE" id="PS50883"/>
    </source>
</evidence>
<dbReference type="AlphaFoldDB" id="A0A0X8JKI5"/>
<dbReference type="InterPro" id="IPR000160">
    <property type="entry name" value="GGDEF_dom"/>
</dbReference>
<reference evidence="5" key="1">
    <citation type="submission" date="2016-02" db="EMBL/GenBank/DDBJ databases">
        <authorList>
            <person name="Holder M.E."/>
            <person name="Ajami N.J."/>
            <person name="Petrosino J.F."/>
        </authorList>
    </citation>
    <scope>NUCLEOTIDE SEQUENCE [LARGE SCALE GENOMIC DNA]</scope>
    <source>
        <strain evidence="5">CCUG 45958</strain>
    </source>
</reference>
<dbReference type="CDD" id="cd18773">
    <property type="entry name" value="PDC1_HK_sensor"/>
    <property type="match status" value="1"/>
</dbReference>
<proteinExistence type="predicted"/>
<dbReference type="Gene3D" id="3.20.20.450">
    <property type="entry name" value="EAL domain"/>
    <property type="match status" value="1"/>
</dbReference>
<keyword evidence="5" id="KW-1185">Reference proteome</keyword>
<dbReference type="Gene3D" id="3.30.70.270">
    <property type="match status" value="1"/>
</dbReference>
<dbReference type="NCBIfam" id="TIGR00254">
    <property type="entry name" value="GGDEF"/>
    <property type="match status" value="1"/>
</dbReference>
<dbReference type="Pfam" id="PF00563">
    <property type="entry name" value="EAL"/>
    <property type="match status" value="1"/>
</dbReference>
<dbReference type="SMART" id="SM00052">
    <property type="entry name" value="EAL"/>
    <property type="match status" value="1"/>
</dbReference>
<dbReference type="SUPFAM" id="SSF55073">
    <property type="entry name" value="Nucleotide cyclase"/>
    <property type="match status" value="1"/>
</dbReference>
<dbReference type="InterPro" id="IPR035919">
    <property type="entry name" value="EAL_sf"/>
</dbReference>
<feature type="transmembrane region" description="Helical" evidence="1">
    <location>
        <begin position="284"/>
        <end position="306"/>
    </location>
</feature>
<organism evidence="4 5">
    <name type="scientific">Desulfovibrio fairfieldensis</name>
    <dbReference type="NCBI Taxonomy" id="44742"/>
    <lineage>
        <taxon>Bacteria</taxon>
        <taxon>Pseudomonadati</taxon>
        <taxon>Thermodesulfobacteriota</taxon>
        <taxon>Desulfovibrionia</taxon>
        <taxon>Desulfovibrionales</taxon>
        <taxon>Desulfovibrionaceae</taxon>
        <taxon>Desulfovibrio</taxon>
    </lineage>
</organism>
<name>A0A0X8JKI5_9BACT</name>
<dbReference type="RefSeq" id="WP_062252947.1">
    <property type="nucleotide sequence ID" value="NZ_CP014229.1"/>
</dbReference>
<dbReference type="Pfam" id="PF00990">
    <property type="entry name" value="GGDEF"/>
    <property type="match status" value="1"/>
</dbReference>
<dbReference type="KEGG" id="dfi:AXF13_09715"/>
<dbReference type="PANTHER" id="PTHR33121:SF70">
    <property type="entry name" value="SIGNALING PROTEIN YKOW"/>
    <property type="match status" value="1"/>
</dbReference>
<dbReference type="InterPro" id="IPR029787">
    <property type="entry name" value="Nucleotide_cyclase"/>
</dbReference>
<dbReference type="PROSITE" id="PS50883">
    <property type="entry name" value="EAL"/>
    <property type="match status" value="1"/>
</dbReference>
<dbReference type="InterPro" id="IPR050706">
    <property type="entry name" value="Cyclic-di-GMP_PDE-like"/>
</dbReference>
<evidence type="ECO:0000313" key="5">
    <source>
        <dbReference type="Proteomes" id="UP000069241"/>
    </source>
</evidence>